<evidence type="ECO:0000256" key="1">
    <source>
        <dbReference type="SAM" id="Phobius"/>
    </source>
</evidence>
<evidence type="ECO:0000313" key="4">
    <source>
        <dbReference type="Proteomes" id="UP000612956"/>
    </source>
</evidence>
<name>A0A917V667_9NOCA</name>
<organism evidence="3 4">
    <name type="scientific">Nocardia camponoti</name>
    <dbReference type="NCBI Taxonomy" id="1616106"/>
    <lineage>
        <taxon>Bacteria</taxon>
        <taxon>Bacillati</taxon>
        <taxon>Actinomycetota</taxon>
        <taxon>Actinomycetes</taxon>
        <taxon>Mycobacteriales</taxon>
        <taxon>Nocardiaceae</taxon>
        <taxon>Nocardia</taxon>
    </lineage>
</organism>
<keyword evidence="1" id="KW-0472">Membrane</keyword>
<feature type="transmembrane region" description="Helical" evidence="1">
    <location>
        <begin position="163"/>
        <end position="194"/>
    </location>
</feature>
<dbReference type="InterPro" id="IPR025196">
    <property type="entry name" value="DUF4126"/>
</dbReference>
<feature type="domain" description="DUF4126" evidence="2">
    <location>
        <begin position="24"/>
        <end position="190"/>
    </location>
</feature>
<evidence type="ECO:0000259" key="2">
    <source>
        <dbReference type="Pfam" id="PF13548"/>
    </source>
</evidence>
<keyword evidence="1" id="KW-0812">Transmembrane</keyword>
<dbReference type="EMBL" id="BMMW01000001">
    <property type="protein sequence ID" value="GGK42406.1"/>
    <property type="molecule type" value="Genomic_DNA"/>
</dbReference>
<keyword evidence="4" id="KW-1185">Reference proteome</keyword>
<feature type="transmembrane region" description="Helical" evidence="1">
    <location>
        <begin position="58"/>
        <end position="78"/>
    </location>
</feature>
<evidence type="ECO:0000313" key="3">
    <source>
        <dbReference type="EMBL" id="GGK42406.1"/>
    </source>
</evidence>
<accession>A0A917V667</accession>
<reference evidence="3" key="2">
    <citation type="submission" date="2020-09" db="EMBL/GenBank/DDBJ databases">
        <authorList>
            <person name="Sun Q."/>
            <person name="Zhou Y."/>
        </authorList>
    </citation>
    <scope>NUCLEOTIDE SEQUENCE</scope>
    <source>
        <strain evidence="3">CGMCC 4.7278</strain>
    </source>
</reference>
<dbReference type="AlphaFoldDB" id="A0A917V667"/>
<dbReference type="Pfam" id="PF13548">
    <property type="entry name" value="DUF4126"/>
    <property type="match status" value="1"/>
</dbReference>
<comment type="caution">
    <text evidence="3">The sequence shown here is derived from an EMBL/GenBank/DDBJ whole genome shotgun (WGS) entry which is preliminary data.</text>
</comment>
<dbReference type="Proteomes" id="UP000612956">
    <property type="component" value="Unassembled WGS sequence"/>
</dbReference>
<reference evidence="3" key="1">
    <citation type="journal article" date="2014" name="Int. J. Syst. Evol. Microbiol.">
        <title>Complete genome sequence of Corynebacterium casei LMG S-19264T (=DSM 44701T), isolated from a smear-ripened cheese.</title>
        <authorList>
            <consortium name="US DOE Joint Genome Institute (JGI-PGF)"/>
            <person name="Walter F."/>
            <person name="Albersmeier A."/>
            <person name="Kalinowski J."/>
            <person name="Ruckert C."/>
        </authorList>
    </citation>
    <scope>NUCLEOTIDE SEQUENCE</scope>
    <source>
        <strain evidence="3">CGMCC 4.7278</strain>
    </source>
</reference>
<feature type="transmembrane region" description="Helical" evidence="1">
    <location>
        <begin position="20"/>
        <end position="46"/>
    </location>
</feature>
<protein>
    <recommendedName>
        <fullName evidence="2">DUF4126 domain-containing protein</fullName>
    </recommendedName>
</protein>
<proteinExistence type="predicted"/>
<gene>
    <name evidence="3" type="ORF">GCM10011591_12510</name>
</gene>
<sequence length="221" mass="23296">MPTITNPHLSVPPPILATVSVLPLIFTAGWASGINAYAVVFLLGLFGRVGFTDAVPPGLQRTDVLIAAGVLFLIEAFADKIPYLDSFWDALHTVVRPASGAVVAGLLAGQSDSLPTMFAAAVGGTTALLSHLVKAGTRMAINTSPEPITNIAMSTAEDLGVGAILGLAMVAPVLAASIAGIALLIGLVVVYLCFSRIRRYLRRRRERREERRASRLTPALE</sequence>
<keyword evidence="1" id="KW-1133">Transmembrane helix</keyword>